<feature type="domain" description="Cadherin" evidence="2">
    <location>
        <begin position="6"/>
        <end position="100"/>
    </location>
</feature>
<organism evidence="3 4">
    <name type="scientific">Strongylocentrotus purpuratus</name>
    <name type="common">Purple sea urchin</name>
    <dbReference type="NCBI Taxonomy" id="7668"/>
    <lineage>
        <taxon>Eukaryota</taxon>
        <taxon>Metazoa</taxon>
        <taxon>Echinodermata</taxon>
        <taxon>Eleutherozoa</taxon>
        <taxon>Echinozoa</taxon>
        <taxon>Echinoidea</taxon>
        <taxon>Euechinoidea</taxon>
        <taxon>Echinacea</taxon>
        <taxon>Camarodonta</taxon>
        <taxon>Echinidea</taxon>
        <taxon>Strongylocentrotidae</taxon>
        <taxon>Strongylocentrotus</taxon>
    </lineage>
</organism>
<dbReference type="InterPro" id="IPR015919">
    <property type="entry name" value="Cadherin-like_sf"/>
</dbReference>
<reference evidence="4" key="1">
    <citation type="submission" date="2015-02" db="EMBL/GenBank/DDBJ databases">
        <title>Genome sequencing for Strongylocentrotus purpuratus.</title>
        <authorList>
            <person name="Murali S."/>
            <person name="Liu Y."/>
            <person name="Vee V."/>
            <person name="English A."/>
            <person name="Wang M."/>
            <person name="Skinner E."/>
            <person name="Han Y."/>
            <person name="Muzny D.M."/>
            <person name="Worley K.C."/>
            <person name="Gibbs R.A."/>
        </authorList>
    </citation>
    <scope>NUCLEOTIDE SEQUENCE</scope>
</reference>
<dbReference type="GO" id="GO:0005509">
    <property type="term" value="F:calcium ion binding"/>
    <property type="evidence" value="ECO:0007669"/>
    <property type="project" value="UniProtKB-UniRule"/>
</dbReference>
<dbReference type="PANTHER" id="PTHR14139:SF2">
    <property type="entry name" value="CALSYNTENIN-1"/>
    <property type="match status" value="1"/>
</dbReference>
<evidence type="ECO:0000256" key="1">
    <source>
        <dbReference type="PROSITE-ProRule" id="PRU00043"/>
    </source>
</evidence>
<sequence length="161" mass="17239">MLPPALVAHDHDEGANGKICHFNILESVPFTASVQAGATGGAGTIEAVSGAINAAVKDCDENREWKFHIQASDCGTPSLPSPTAQVHIVMRDPNNNKPRFLQNSYEATVEEGTVPHKFLQIQAVDDDCSPGFSTICSYDIMTPGMPFKIDIKGRISAVTKT</sequence>
<reference evidence="3" key="2">
    <citation type="submission" date="2021-01" db="UniProtKB">
        <authorList>
            <consortium name="EnsemblMetazoa"/>
        </authorList>
    </citation>
    <scope>IDENTIFICATION</scope>
</reference>
<dbReference type="CDD" id="cd11304">
    <property type="entry name" value="Cadherin_repeat"/>
    <property type="match status" value="1"/>
</dbReference>
<dbReference type="Gene3D" id="2.60.40.60">
    <property type="entry name" value="Cadherins"/>
    <property type="match status" value="2"/>
</dbReference>
<dbReference type="OMA" id="RTEVHII"/>
<evidence type="ECO:0000313" key="4">
    <source>
        <dbReference type="Proteomes" id="UP000007110"/>
    </source>
</evidence>
<dbReference type="FunFam" id="2.60.40.60:FF:000062">
    <property type="entry name" value="Calsyntenin 3"/>
    <property type="match status" value="1"/>
</dbReference>
<dbReference type="GO" id="GO:0007156">
    <property type="term" value="P:homophilic cell adhesion via plasma membrane adhesion molecules"/>
    <property type="evidence" value="ECO:0007669"/>
    <property type="project" value="InterPro"/>
</dbReference>
<dbReference type="InParanoid" id="A0A7M7NF21"/>
<dbReference type="EnsemblMetazoa" id="XM_030979556">
    <property type="protein sequence ID" value="XP_030835416"/>
    <property type="gene ID" value="LOC586019"/>
</dbReference>
<dbReference type="GeneID" id="586019"/>
<dbReference type="GO" id="GO:0016020">
    <property type="term" value="C:membrane"/>
    <property type="evidence" value="ECO:0007669"/>
    <property type="project" value="InterPro"/>
</dbReference>
<dbReference type="PROSITE" id="PS50268">
    <property type="entry name" value="CADHERIN_2"/>
    <property type="match status" value="1"/>
</dbReference>
<dbReference type="PRINTS" id="PR00205">
    <property type="entry name" value="CADHERIN"/>
</dbReference>
<accession>A0A7M7NF21</accession>
<dbReference type="SMART" id="SM00112">
    <property type="entry name" value="CA"/>
    <property type="match status" value="1"/>
</dbReference>
<dbReference type="SUPFAM" id="SSF49313">
    <property type="entry name" value="Cadherin-like"/>
    <property type="match status" value="2"/>
</dbReference>
<dbReference type="RefSeq" id="XP_030835416.1">
    <property type="nucleotide sequence ID" value="XM_030979556.1"/>
</dbReference>
<dbReference type="AlphaFoldDB" id="A0A7M7NF21"/>
<dbReference type="Proteomes" id="UP000007110">
    <property type="component" value="Unassembled WGS sequence"/>
</dbReference>
<dbReference type="KEGG" id="spu:586019"/>
<evidence type="ECO:0000259" key="2">
    <source>
        <dbReference type="PROSITE" id="PS50268"/>
    </source>
</evidence>
<protein>
    <recommendedName>
        <fullName evidence="2">Cadherin domain-containing protein</fullName>
    </recommendedName>
</protein>
<proteinExistence type="predicted"/>
<keyword evidence="1" id="KW-0106">Calcium</keyword>
<dbReference type="PANTHER" id="PTHR14139">
    <property type="entry name" value="CALSYNTENIN"/>
    <property type="match status" value="1"/>
</dbReference>
<evidence type="ECO:0000313" key="3">
    <source>
        <dbReference type="EnsemblMetazoa" id="XP_030835416"/>
    </source>
</evidence>
<dbReference type="InterPro" id="IPR002126">
    <property type="entry name" value="Cadherin-like_dom"/>
</dbReference>
<dbReference type="OrthoDB" id="10012272at2759"/>
<name>A0A7M7NF21_STRPU</name>
<keyword evidence="4" id="KW-1185">Reference proteome</keyword>